<protein>
    <submittedName>
        <fullName evidence="5">Ankyrin repeat protein</fullName>
    </submittedName>
</protein>
<proteinExistence type="predicted"/>
<dbReference type="EMBL" id="JANUBL010000008">
    <property type="protein sequence ID" value="MCS4122675.1"/>
    <property type="molecule type" value="Genomic_DNA"/>
</dbReference>
<evidence type="ECO:0000313" key="6">
    <source>
        <dbReference type="Proteomes" id="UP001155144"/>
    </source>
</evidence>
<feature type="repeat" description="ANK" evidence="3">
    <location>
        <begin position="534"/>
        <end position="566"/>
    </location>
</feature>
<evidence type="ECO:0000256" key="1">
    <source>
        <dbReference type="ARBA" id="ARBA00022737"/>
    </source>
</evidence>
<dbReference type="InterPro" id="IPR002110">
    <property type="entry name" value="Ankyrin_rpt"/>
</dbReference>
<dbReference type="PROSITE" id="PS50297">
    <property type="entry name" value="ANK_REP_REGION"/>
    <property type="match status" value="2"/>
</dbReference>
<feature type="repeat" description="ANK" evidence="3">
    <location>
        <begin position="719"/>
        <end position="753"/>
    </location>
</feature>
<name>A0A9X2V890_9BACT</name>
<dbReference type="PANTHER" id="PTHR24171:SF9">
    <property type="entry name" value="ANKYRIN REPEAT DOMAIN-CONTAINING PROTEIN 39"/>
    <property type="match status" value="1"/>
</dbReference>
<dbReference type="Gene3D" id="1.25.40.20">
    <property type="entry name" value="Ankyrin repeat-containing domain"/>
    <property type="match status" value="6"/>
</dbReference>
<gene>
    <name evidence="5" type="ORF">GGP45_003042</name>
</gene>
<feature type="repeat" description="ANK" evidence="3">
    <location>
        <begin position="852"/>
        <end position="890"/>
    </location>
</feature>
<comment type="caution">
    <text evidence="5">The sequence shown here is derived from an EMBL/GenBank/DDBJ whole genome shotgun (WGS) entry which is preliminary data.</text>
</comment>
<feature type="region of interest" description="Disordered" evidence="4">
    <location>
        <begin position="311"/>
        <end position="350"/>
    </location>
</feature>
<accession>A0A9X2V890</accession>
<sequence>MIVRHLSKEQRDALMERFSRYYPLSEEMIDQVPLLWDWEALSTNKSLKWSIGLIQGHEDRWDWERLSKNGALPWSEELTARYEDRWDWEKLSERETLAWDKELIARYEDRWDWKKLSGNGGLPPSRELVDQFSDRWHWGRLHSKVVTECFTPEEIRQVLALASEEFTLSEDRQQLLRASQNGDAQTVRDLVGSGIDSDIGLTSEDAPDVALKTPLLQACKEGHAAVAEALLDAGADPDVADEDGRTALDSVAEEGPLPLTRLLMSAGVGLIARHRNDPTATDAQDLIRSAHEKGNSAVADVLHIGMTLHEHDSRTEAEGGDTEGGDSDTGAFEEAFGPSGSSSDDPDGAIDETTERLLEFLDDEDLGDESGPSKFALLRAARDGDPARVQELLDKGADPNTTAAGRYLTPLMVATAFGQKDVADLLLKSGAHPALGLSLGEKTCLMVAATCGEAEITSSLVEAGASIGTQSKDGQPWGNGNRKFHRSAALTYAIYGGHVETVRTILEKADEKSPDPPAKLLQSTDIAGHPLTSTNQALLHPAAREGHLEMAELLLKYGADPTQTDSDGRAPLDVAEDAGSQEVAGLLHRHEEQEEDQTGESSQAGESSEPSALDQELIDAALEGSVERVEQLIDEGADPSVKDESGLPLIRYPGVSDAEVLKVLLKAGADPNARDEYSLGDLGVDLAGATRLHVWFGTDSEVAEHLLEAGADPNARDSRWATPLYYHVFESDISQKLLSVLLEAGADPNAKTRTSRVPLHAATGDRDVTRRLLEAGADPNVPGNHEERDFPLHIEKDPEIMPLLLEAGADPNALNRQRLTPLMLAMKWSLGTLEQIECLLENGADPNIQNAKGKAALHLLAENTDPDADFRREATSLLLRHGADSSLREDNFDDTPYELAERNDNSVVMDALR</sequence>
<dbReference type="AlphaFoldDB" id="A0A9X2V890"/>
<evidence type="ECO:0000313" key="5">
    <source>
        <dbReference type="EMBL" id="MCS4122675.1"/>
    </source>
</evidence>
<evidence type="ECO:0000256" key="2">
    <source>
        <dbReference type="ARBA" id="ARBA00023043"/>
    </source>
</evidence>
<dbReference type="Proteomes" id="UP001155144">
    <property type="component" value="Unassembled WGS sequence"/>
</dbReference>
<feature type="repeat" description="ANK" evidence="3">
    <location>
        <begin position="210"/>
        <end position="242"/>
    </location>
</feature>
<feature type="compositionally biased region" description="Polar residues" evidence="4">
    <location>
        <begin position="599"/>
        <end position="610"/>
    </location>
</feature>
<keyword evidence="1" id="KW-0677">Repeat</keyword>
<dbReference type="SMART" id="SM00248">
    <property type="entry name" value="ANK"/>
    <property type="match status" value="15"/>
</dbReference>
<dbReference type="Pfam" id="PF13857">
    <property type="entry name" value="Ank_5"/>
    <property type="match status" value="1"/>
</dbReference>
<dbReference type="Pfam" id="PF12796">
    <property type="entry name" value="Ank_2"/>
    <property type="match status" value="4"/>
</dbReference>
<feature type="region of interest" description="Disordered" evidence="4">
    <location>
        <begin position="589"/>
        <end position="613"/>
    </location>
</feature>
<evidence type="ECO:0000256" key="4">
    <source>
        <dbReference type="SAM" id="MobiDB-lite"/>
    </source>
</evidence>
<dbReference type="PANTHER" id="PTHR24171">
    <property type="entry name" value="ANKYRIN REPEAT DOMAIN-CONTAINING PROTEIN 39-RELATED"/>
    <property type="match status" value="1"/>
</dbReference>
<dbReference type="PROSITE" id="PS50088">
    <property type="entry name" value="ANK_REPEAT"/>
    <property type="match status" value="4"/>
</dbReference>
<dbReference type="SUPFAM" id="SSF48403">
    <property type="entry name" value="Ankyrin repeat"/>
    <property type="match status" value="3"/>
</dbReference>
<dbReference type="InterPro" id="IPR036770">
    <property type="entry name" value="Ankyrin_rpt-contain_sf"/>
</dbReference>
<keyword evidence="2 3" id="KW-0040">ANK repeat</keyword>
<evidence type="ECO:0000256" key="3">
    <source>
        <dbReference type="PROSITE-ProRule" id="PRU00023"/>
    </source>
</evidence>
<organism evidence="5 6">
    <name type="scientific">Salinibacter ruber</name>
    <dbReference type="NCBI Taxonomy" id="146919"/>
    <lineage>
        <taxon>Bacteria</taxon>
        <taxon>Pseudomonadati</taxon>
        <taxon>Rhodothermota</taxon>
        <taxon>Rhodothermia</taxon>
        <taxon>Rhodothermales</taxon>
        <taxon>Salinibacteraceae</taxon>
        <taxon>Salinibacter</taxon>
    </lineage>
</organism>
<dbReference type="RefSeq" id="WP_259040403.1">
    <property type="nucleotide sequence ID" value="NZ_JANUAW010000013.1"/>
</dbReference>
<reference evidence="5" key="1">
    <citation type="submission" date="2022-08" db="EMBL/GenBank/DDBJ databases">
        <title>Genomic Encyclopedia of Type Strains, Phase V (KMG-V): Genome sequencing to study the core and pangenomes of soil and plant-associated prokaryotes.</title>
        <authorList>
            <person name="Whitman W."/>
        </authorList>
    </citation>
    <scope>NUCLEOTIDE SEQUENCE</scope>
    <source>
        <strain evidence="5">SP3026</strain>
    </source>
</reference>